<accession>A0A0M8MU29</accession>
<keyword evidence="3" id="KW-1185">Reference proteome</keyword>
<protein>
    <recommendedName>
        <fullName evidence="4">Secreted protein</fullName>
    </recommendedName>
</protein>
<dbReference type="Proteomes" id="UP000053831">
    <property type="component" value="Unassembled WGS sequence"/>
</dbReference>
<comment type="caution">
    <text evidence="2">The sequence shown here is derived from an EMBL/GenBank/DDBJ whole genome shotgun (WGS) entry which is preliminary data.</text>
</comment>
<proteinExistence type="predicted"/>
<evidence type="ECO:0000313" key="2">
    <source>
        <dbReference type="EMBL" id="KOS19396.1"/>
    </source>
</evidence>
<evidence type="ECO:0008006" key="4">
    <source>
        <dbReference type="Google" id="ProtNLM"/>
    </source>
</evidence>
<dbReference type="AlphaFoldDB" id="A0A0M8MU29"/>
<evidence type="ECO:0000256" key="1">
    <source>
        <dbReference type="SAM" id="SignalP"/>
    </source>
</evidence>
<gene>
    <name evidence="2" type="ORF">ESCO_000742</name>
</gene>
<dbReference type="OrthoDB" id="4837799at2759"/>
<evidence type="ECO:0000313" key="3">
    <source>
        <dbReference type="Proteomes" id="UP000053831"/>
    </source>
</evidence>
<reference evidence="2 3" key="1">
    <citation type="submission" date="2015-07" db="EMBL/GenBank/DDBJ databases">
        <title>The genome of the fungus Escovopsis weberi, a specialized disease agent of ant agriculture.</title>
        <authorList>
            <person name="de Man T.J."/>
            <person name="Stajich J.E."/>
            <person name="Kubicek C.P."/>
            <person name="Chenthamara K."/>
            <person name="Atanasova L."/>
            <person name="Druzhinina I.S."/>
            <person name="Birnbaum S."/>
            <person name="Barribeau S.M."/>
            <person name="Teiling C."/>
            <person name="Suen G."/>
            <person name="Currie C."/>
            <person name="Gerardo N.M."/>
        </authorList>
    </citation>
    <scope>NUCLEOTIDE SEQUENCE [LARGE SCALE GENOMIC DNA]</scope>
</reference>
<sequence>MPPISARILLLLPLLPLSPALVLLTGHPNATETPAPLVTAFPAGPSPIHCDVAYCSNGTSYCHFWAGVSSWNHAGPQPGEVRTALGSCNAGVQTAGA</sequence>
<dbReference type="EMBL" id="LGSR01000020">
    <property type="protein sequence ID" value="KOS19396.1"/>
    <property type="molecule type" value="Genomic_DNA"/>
</dbReference>
<keyword evidence="1" id="KW-0732">Signal</keyword>
<feature type="chain" id="PRO_5005818702" description="Secreted protein" evidence="1">
    <location>
        <begin position="21"/>
        <end position="97"/>
    </location>
</feature>
<name>A0A0M8MU29_ESCWE</name>
<organism evidence="2 3">
    <name type="scientific">Escovopsis weberi</name>
    <dbReference type="NCBI Taxonomy" id="150374"/>
    <lineage>
        <taxon>Eukaryota</taxon>
        <taxon>Fungi</taxon>
        <taxon>Dikarya</taxon>
        <taxon>Ascomycota</taxon>
        <taxon>Pezizomycotina</taxon>
        <taxon>Sordariomycetes</taxon>
        <taxon>Hypocreomycetidae</taxon>
        <taxon>Hypocreales</taxon>
        <taxon>Hypocreaceae</taxon>
        <taxon>Escovopsis</taxon>
    </lineage>
</organism>
<feature type="signal peptide" evidence="1">
    <location>
        <begin position="1"/>
        <end position="20"/>
    </location>
</feature>